<dbReference type="GO" id="GO:0016020">
    <property type="term" value="C:membrane"/>
    <property type="evidence" value="ECO:0007669"/>
    <property type="project" value="UniProtKB-SubCell"/>
</dbReference>
<reference evidence="8 9" key="1">
    <citation type="journal article" date="2019" name="Sci. Rep.">
        <title>Orb-weaving spider Araneus ventricosus genome elucidates the spidroin gene catalogue.</title>
        <authorList>
            <person name="Kono N."/>
            <person name="Nakamura H."/>
            <person name="Ohtoshi R."/>
            <person name="Moran D.A.P."/>
            <person name="Shinohara A."/>
            <person name="Yoshida Y."/>
            <person name="Fujiwara M."/>
            <person name="Mori M."/>
            <person name="Tomita M."/>
            <person name="Arakawa K."/>
        </authorList>
    </citation>
    <scope>NUCLEOTIDE SEQUENCE [LARGE SCALE GENOMIC DNA]</scope>
</reference>
<evidence type="ECO:0000256" key="6">
    <source>
        <dbReference type="SAM" id="Phobius"/>
    </source>
</evidence>
<keyword evidence="3 6" id="KW-1133">Transmembrane helix</keyword>
<evidence type="ECO:0000256" key="5">
    <source>
        <dbReference type="SAM" id="MobiDB-lite"/>
    </source>
</evidence>
<comment type="caution">
    <text evidence="8">The sequence shown here is derived from an EMBL/GenBank/DDBJ whole genome shotgun (WGS) entry which is preliminary data.</text>
</comment>
<feature type="transmembrane region" description="Helical" evidence="6">
    <location>
        <begin position="264"/>
        <end position="283"/>
    </location>
</feature>
<evidence type="ECO:0000313" key="8">
    <source>
        <dbReference type="EMBL" id="GBN37543.1"/>
    </source>
</evidence>
<dbReference type="InterPro" id="IPR039871">
    <property type="entry name" value="FAM8A1"/>
</dbReference>
<evidence type="ECO:0000256" key="1">
    <source>
        <dbReference type="ARBA" id="ARBA00004141"/>
    </source>
</evidence>
<dbReference type="InterPro" id="IPR010432">
    <property type="entry name" value="RDD"/>
</dbReference>
<keyword evidence="4 6" id="KW-0472">Membrane</keyword>
<feature type="domain" description="RDD" evidence="7">
    <location>
        <begin position="131"/>
        <end position="292"/>
    </location>
</feature>
<accession>A0A4Y2NF35</accession>
<evidence type="ECO:0000256" key="3">
    <source>
        <dbReference type="ARBA" id="ARBA00022989"/>
    </source>
</evidence>
<dbReference type="EMBL" id="BGPR01009037">
    <property type="protein sequence ID" value="GBN37543.1"/>
    <property type="molecule type" value="Genomic_DNA"/>
</dbReference>
<organism evidence="8 9">
    <name type="scientific">Araneus ventricosus</name>
    <name type="common">Orbweaver spider</name>
    <name type="synonym">Epeira ventricosa</name>
    <dbReference type="NCBI Taxonomy" id="182803"/>
    <lineage>
        <taxon>Eukaryota</taxon>
        <taxon>Metazoa</taxon>
        <taxon>Ecdysozoa</taxon>
        <taxon>Arthropoda</taxon>
        <taxon>Chelicerata</taxon>
        <taxon>Arachnida</taxon>
        <taxon>Araneae</taxon>
        <taxon>Araneomorphae</taxon>
        <taxon>Entelegynae</taxon>
        <taxon>Araneoidea</taxon>
        <taxon>Araneidae</taxon>
        <taxon>Araneus</taxon>
    </lineage>
</organism>
<evidence type="ECO:0000313" key="9">
    <source>
        <dbReference type="Proteomes" id="UP000499080"/>
    </source>
</evidence>
<feature type="region of interest" description="Disordered" evidence="5">
    <location>
        <begin position="1"/>
        <end position="23"/>
    </location>
</feature>
<name>A0A4Y2NF35_ARAVE</name>
<dbReference type="Pfam" id="PF06271">
    <property type="entry name" value="RDD"/>
    <property type="match status" value="1"/>
</dbReference>
<keyword evidence="2 6" id="KW-0812">Transmembrane</keyword>
<gene>
    <name evidence="8" type="primary">FAM8A1</name>
    <name evidence="8" type="ORF">AVEN_135907_1</name>
</gene>
<feature type="transmembrane region" description="Helical" evidence="6">
    <location>
        <begin position="141"/>
        <end position="159"/>
    </location>
</feature>
<keyword evidence="9" id="KW-1185">Reference proteome</keyword>
<dbReference type="AlphaFoldDB" id="A0A4Y2NF35"/>
<dbReference type="PANTHER" id="PTHR13659:SF5">
    <property type="entry name" value="PROTEIN FAM8A1"/>
    <property type="match status" value="1"/>
</dbReference>
<evidence type="ECO:0000259" key="7">
    <source>
        <dbReference type="Pfam" id="PF06271"/>
    </source>
</evidence>
<dbReference type="Proteomes" id="UP000499080">
    <property type="component" value="Unassembled WGS sequence"/>
</dbReference>
<proteinExistence type="predicted"/>
<sequence>MANSDSTQSRRRNPRLNDDSFSAKSDDWDVNIPTFPYKSSSEYAAAVNQWLWQCYNWQCLTVSLPYLMSQTACRIQNSNSDGTTDFNRNFPNTFFPNQNFSVAQPNRPNVAFQNVSESESQQSPGATFLIPSLFKRLMAEAIDFCILLILKVMITYIAVDFFDLVNLDKYDFDLIKNDKLDYQTAMEVTSEILTLEVIHRFVVCIFEALFTQRGILGAGGATPGKTIMRLRVITCESIVQLDSNTVRVYPAGDLGFGWALVRAFIKNFSYAFIFPICCTMYFFQHNRTAYDHICGSVVVEELPRTTFRH</sequence>
<protein>
    <submittedName>
        <fullName evidence="8">Protein FAM8A1</fullName>
    </submittedName>
</protein>
<dbReference type="OrthoDB" id="10061042at2759"/>
<evidence type="ECO:0000256" key="2">
    <source>
        <dbReference type="ARBA" id="ARBA00022692"/>
    </source>
</evidence>
<comment type="subcellular location">
    <subcellularLocation>
        <location evidence="1">Membrane</location>
        <topology evidence="1">Multi-pass membrane protein</topology>
    </subcellularLocation>
</comment>
<evidence type="ECO:0000256" key="4">
    <source>
        <dbReference type="ARBA" id="ARBA00023136"/>
    </source>
</evidence>
<dbReference type="PANTHER" id="PTHR13659">
    <property type="entry name" value="AUTOSOMAL HIGHLY CONSERVED PROTEIN"/>
    <property type="match status" value="1"/>
</dbReference>